<dbReference type="Proteomes" id="UP001556367">
    <property type="component" value="Unassembled WGS sequence"/>
</dbReference>
<reference evidence="3" key="1">
    <citation type="submission" date="2024-06" db="EMBL/GenBank/DDBJ databases">
        <title>Multi-omics analyses provide insights into the biosynthesis of the anticancer antibiotic pleurotin in Hohenbuehelia grisea.</title>
        <authorList>
            <person name="Weaver J.A."/>
            <person name="Alberti F."/>
        </authorList>
    </citation>
    <scope>NUCLEOTIDE SEQUENCE [LARGE SCALE GENOMIC DNA]</scope>
    <source>
        <strain evidence="3">T-177</strain>
    </source>
</reference>
<feature type="compositionally biased region" description="Low complexity" evidence="1">
    <location>
        <begin position="331"/>
        <end position="342"/>
    </location>
</feature>
<sequence>MNDDDDEPDTRAHRLERQRQMLDELSFEDITLTTPTDDIAGDTTIAATLSRMTLDLPEFGCSKSQQFLNDFKPNNGSKRLDYYSSPPSDKRSLYGSLPNETPGVCVDLRCDSVSLPGHQASHELVALSGSCASSRFSIDTPTSWAVMYQQDSISGSSGNKETHALACVSQHQTKQHPEALDVAPSQGRGASCSPHHPVEGEVEASPSDSGVEFSPIRFRRSPTSPISSDPSLSSPPHQQYSLYNEHLIADEQSPPQAFPSTCDLILLPQGDDADELCYQDVSSRSCDKASPPQPLPSTCSVMHWSMEIRQSSVDSEFLGLTAGLRRQGLESSYSPTPHHYSYQLPTSSRCRPRKSKNVSIPSKPHRPLTARVISHQWTFEEKITIALLEARDLQDHIHPHERHHKHIEPHVTRHSRPRAVQLLRQFMGRIWGSAGC</sequence>
<dbReference type="EMBL" id="JASNQZ010000015">
    <property type="protein sequence ID" value="KAL0946227.1"/>
    <property type="molecule type" value="Genomic_DNA"/>
</dbReference>
<accession>A0ABR3ISH2</accession>
<gene>
    <name evidence="2" type="ORF">HGRIS_012486</name>
</gene>
<proteinExistence type="predicted"/>
<feature type="region of interest" description="Disordered" evidence="1">
    <location>
        <begin position="169"/>
        <end position="238"/>
    </location>
</feature>
<feature type="region of interest" description="Disordered" evidence="1">
    <location>
        <begin position="329"/>
        <end position="364"/>
    </location>
</feature>
<evidence type="ECO:0000313" key="3">
    <source>
        <dbReference type="Proteomes" id="UP001556367"/>
    </source>
</evidence>
<evidence type="ECO:0000313" key="2">
    <source>
        <dbReference type="EMBL" id="KAL0946227.1"/>
    </source>
</evidence>
<organism evidence="2 3">
    <name type="scientific">Hohenbuehelia grisea</name>
    <dbReference type="NCBI Taxonomy" id="104357"/>
    <lineage>
        <taxon>Eukaryota</taxon>
        <taxon>Fungi</taxon>
        <taxon>Dikarya</taxon>
        <taxon>Basidiomycota</taxon>
        <taxon>Agaricomycotina</taxon>
        <taxon>Agaricomycetes</taxon>
        <taxon>Agaricomycetidae</taxon>
        <taxon>Agaricales</taxon>
        <taxon>Pleurotineae</taxon>
        <taxon>Pleurotaceae</taxon>
        <taxon>Hohenbuehelia</taxon>
    </lineage>
</organism>
<feature type="compositionally biased region" description="Basic and acidic residues" evidence="1">
    <location>
        <begin position="9"/>
        <end position="20"/>
    </location>
</feature>
<keyword evidence="3" id="KW-1185">Reference proteome</keyword>
<comment type="caution">
    <text evidence="2">The sequence shown here is derived from an EMBL/GenBank/DDBJ whole genome shotgun (WGS) entry which is preliminary data.</text>
</comment>
<name>A0ABR3ISH2_9AGAR</name>
<feature type="region of interest" description="Disordered" evidence="1">
    <location>
        <begin position="1"/>
        <end position="20"/>
    </location>
</feature>
<feature type="region of interest" description="Disordered" evidence="1">
    <location>
        <begin position="70"/>
        <end position="96"/>
    </location>
</feature>
<evidence type="ECO:0000256" key="1">
    <source>
        <dbReference type="SAM" id="MobiDB-lite"/>
    </source>
</evidence>
<feature type="compositionally biased region" description="Low complexity" evidence="1">
    <location>
        <begin position="221"/>
        <end position="236"/>
    </location>
</feature>
<protein>
    <submittedName>
        <fullName evidence="2">Uncharacterized protein</fullName>
    </submittedName>
</protein>